<keyword evidence="2" id="KW-0274">FAD</keyword>
<comment type="caution">
    <text evidence="5">The sequence shown here is derived from an EMBL/GenBank/DDBJ whole genome shotgun (WGS) entry which is preliminary data.</text>
</comment>
<dbReference type="InterPro" id="IPR002938">
    <property type="entry name" value="FAD-bd"/>
</dbReference>
<proteinExistence type="predicted"/>
<name>A0ABP0D2V7_9PEZI</name>
<organism evidence="5 6">
    <name type="scientific">Sporothrix eucalyptigena</name>
    <dbReference type="NCBI Taxonomy" id="1812306"/>
    <lineage>
        <taxon>Eukaryota</taxon>
        <taxon>Fungi</taxon>
        <taxon>Dikarya</taxon>
        <taxon>Ascomycota</taxon>
        <taxon>Pezizomycotina</taxon>
        <taxon>Sordariomycetes</taxon>
        <taxon>Sordariomycetidae</taxon>
        <taxon>Ophiostomatales</taxon>
        <taxon>Ophiostomataceae</taxon>
        <taxon>Sporothrix</taxon>
    </lineage>
</organism>
<dbReference type="EMBL" id="CAWUHD010000209">
    <property type="protein sequence ID" value="CAK7238125.1"/>
    <property type="molecule type" value="Genomic_DNA"/>
</dbReference>
<keyword evidence="3" id="KW-0560">Oxidoreductase</keyword>
<protein>
    <recommendedName>
        <fullName evidence="4">FAD-binding domain-containing protein</fullName>
    </recommendedName>
</protein>
<dbReference type="PRINTS" id="PR00420">
    <property type="entry name" value="RNGMNOXGNASE"/>
</dbReference>
<dbReference type="Pfam" id="PF01494">
    <property type="entry name" value="FAD_binding_3"/>
    <property type="match status" value="1"/>
</dbReference>
<dbReference type="InterPro" id="IPR036188">
    <property type="entry name" value="FAD/NAD-bd_sf"/>
</dbReference>
<evidence type="ECO:0000256" key="1">
    <source>
        <dbReference type="ARBA" id="ARBA00022630"/>
    </source>
</evidence>
<keyword evidence="6" id="KW-1185">Reference proteome</keyword>
<dbReference type="Proteomes" id="UP001642482">
    <property type="component" value="Unassembled WGS sequence"/>
</dbReference>
<dbReference type="SUPFAM" id="SSF51905">
    <property type="entry name" value="FAD/NAD(P)-binding domain"/>
    <property type="match status" value="1"/>
</dbReference>
<reference evidence="5 6" key="1">
    <citation type="submission" date="2024-01" db="EMBL/GenBank/DDBJ databases">
        <authorList>
            <person name="Allen C."/>
            <person name="Tagirdzhanova G."/>
        </authorList>
    </citation>
    <scope>NUCLEOTIDE SEQUENCE [LARGE SCALE GENOMIC DNA]</scope>
</reference>
<evidence type="ECO:0000256" key="3">
    <source>
        <dbReference type="ARBA" id="ARBA00023002"/>
    </source>
</evidence>
<accession>A0ABP0D2V7</accession>
<evidence type="ECO:0000259" key="4">
    <source>
        <dbReference type="Pfam" id="PF01494"/>
    </source>
</evidence>
<keyword evidence="1" id="KW-0285">Flavoprotein</keyword>
<evidence type="ECO:0000313" key="6">
    <source>
        <dbReference type="Proteomes" id="UP001642482"/>
    </source>
</evidence>
<evidence type="ECO:0000313" key="5">
    <source>
        <dbReference type="EMBL" id="CAK7238125.1"/>
    </source>
</evidence>
<dbReference type="Gene3D" id="3.50.50.60">
    <property type="entry name" value="FAD/NAD(P)-binding domain"/>
    <property type="match status" value="1"/>
</dbReference>
<evidence type="ECO:0000256" key="2">
    <source>
        <dbReference type="ARBA" id="ARBA00022827"/>
    </source>
</evidence>
<sequence>MFEPIVVERTTADGWAVCFSTTFERYKRNSDGTLTSHLIDNQTCAHFTVHSRLGSNTCVPSASNLAWKVSHVEAGFAGAALLASYSPERQPVGTGVVARANRGIRDRQSFWKELGMLEGILPSAYRAWQT</sequence>
<gene>
    <name evidence="5" type="ORF">SEUCBS140593_010351</name>
</gene>
<feature type="domain" description="FAD-binding" evidence="4">
    <location>
        <begin position="53"/>
        <end position="100"/>
    </location>
</feature>